<protein>
    <recommendedName>
        <fullName evidence="2">YlxR domain-containing protein</fullName>
    </recommendedName>
</protein>
<gene>
    <name evidence="3" type="ORF">DDE18_09995</name>
</gene>
<dbReference type="EMBL" id="QDGZ01000004">
    <property type="protein sequence ID" value="PVG83031.1"/>
    <property type="molecule type" value="Genomic_DNA"/>
</dbReference>
<sequence length="159" mass="16566">MRGLVLGLAVACQQQGGRALQVAHGPQARRASNPVRDSGSDAIQSSSVVPSRQSSTSGPVRTCVGCRTRAARSELLRVVAGSGPDGLPAVVPDPGHTAPGRGAHLHPTSECYEQAVRRRAFTRALRLSEGLPSTPVADYIASLPTMTPHDRPETGARSS</sequence>
<feature type="compositionally biased region" description="Low complexity" evidence="1">
    <location>
        <begin position="44"/>
        <end position="57"/>
    </location>
</feature>
<dbReference type="Proteomes" id="UP000246018">
    <property type="component" value="Unassembled WGS sequence"/>
</dbReference>
<dbReference type="PANTHER" id="PTHR34215:SF1">
    <property type="entry name" value="YLXR DOMAIN-CONTAINING PROTEIN"/>
    <property type="match status" value="1"/>
</dbReference>
<dbReference type="Pfam" id="PF04296">
    <property type="entry name" value="YlxR"/>
    <property type="match status" value="1"/>
</dbReference>
<comment type="caution">
    <text evidence="3">The sequence shown here is derived from an EMBL/GenBank/DDBJ whole genome shotgun (WGS) entry which is preliminary data.</text>
</comment>
<evidence type="ECO:0000259" key="2">
    <source>
        <dbReference type="Pfam" id="PF04296"/>
    </source>
</evidence>
<dbReference type="RefSeq" id="WP_116572461.1">
    <property type="nucleotide sequence ID" value="NZ_QDGZ01000004.1"/>
</dbReference>
<dbReference type="Gene3D" id="3.30.1230.10">
    <property type="entry name" value="YlxR-like"/>
    <property type="match status" value="1"/>
</dbReference>
<feature type="region of interest" description="Disordered" evidence="1">
    <location>
        <begin position="81"/>
        <end position="106"/>
    </location>
</feature>
<keyword evidence="4" id="KW-1185">Reference proteome</keyword>
<proteinExistence type="predicted"/>
<dbReference type="InterPro" id="IPR007393">
    <property type="entry name" value="YlxR_dom"/>
</dbReference>
<evidence type="ECO:0000256" key="1">
    <source>
        <dbReference type="SAM" id="MobiDB-lite"/>
    </source>
</evidence>
<dbReference type="OrthoDB" id="5244965at2"/>
<accession>A0A2T8FBD7</accession>
<dbReference type="InterPro" id="IPR037465">
    <property type="entry name" value="YlxR"/>
</dbReference>
<organism evidence="3 4">
    <name type="scientific">Nocardioides gansuensis</name>
    <dbReference type="NCBI Taxonomy" id="2138300"/>
    <lineage>
        <taxon>Bacteria</taxon>
        <taxon>Bacillati</taxon>
        <taxon>Actinomycetota</taxon>
        <taxon>Actinomycetes</taxon>
        <taxon>Propionibacteriales</taxon>
        <taxon>Nocardioidaceae</taxon>
        <taxon>Nocardioides</taxon>
    </lineage>
</organism>
<reference evidence="3 4" key="1">
    <citation type="submission" date="2018-04" db="EMBL/GenBank/DDBJ databases">
        <title>Genome of Nocardioides gansuensis WSJ-1.</title>
        <authorList>
            <person name="Wu S."/>
            <person name="Wang G."/>
        </authorList>
    </citation>
    <scope>NUCLEOTIDE SEQUENCE [LARGE SCALE GENOMIC DNA]</scope>
    <source>
        <strain evidence="3 4">WSJ-1</strain>
    </source>
</reference>
<dbReference type="PANTHER" id="PTHR34215">
    <property type="entry name" value="BLL0784 PROTEIN"/>
    <property type="match status" value="1"/>
</dbReference>
<dbReference type="AlphaFoldDB" id="A0A2T8FBD7"/>
<evidence type="ECO:0000313" key="4">
    <source>
        <dbReference type="Proteomes" id="UP000246018"/>
    </source>
</evidence>
<evidence type="ECO:0000313" key="3">
    <source>
        <dbReference type="EMBL" id="PVG83031.1"/>
    </source>
</evidence>
<dbReference type="InterPro" id="IPR035931">
    <property type="entry name" value="YlxR-like_sf"/>
</dbReference>
<dbReference type="SUPFAM" id="SSF64376">
    <property type="entry name" value="YlxR-like"/>
    <property type="match status" value="1"/>
</dbReference>
<feature type="region of interest" description="Disordered" evidence="1">
    <location>
        <begin position="23"/>
        <end position="60"/>
    </location>
</feature>
<name>A0A2T8FBD7_9ACTN</name>
<feature type="domain" description="YlxR" evidence="2">
    <location>
        <begin position="61"/>
        <end position="127"/>
    </location>
</feature>